<gene>
    <name evidence="1" type="ORF">g.174258</name>
</gene>
<evidence type="ECO:0008006" key="2">
    <source>
        <dbReference type="Google" id="ProtNLM"/>
    </source>
</evidence>
<proteinExistence type="predicted"/>
<dbReference type="EMBL" id="GGMS01007356">
    <property type="protein sequence ID" value="MBY76559.1"/>
    <property type="molecule type" value="Transcribed_RNA"/>
</dbReference>
<name>A0A2S2QFM9_9HEMI</name>
<evidence type="ECO:0000313" key="1">
    <source>
        <dbReference type="EMBL" id="MBY76559.1"/>
    </source>
</evidence>
<dbReference type="AlphaFoldDB" id="A0A2S2QFM9"/>
<protein>
    <recommendedName>
        <fullName evidence="2">Reverse transcriptase domain-containing protein</fullName>
    </recommendedName>
</protein>
<reference evidence="1" key="1">
    <citation type="submission" date="2018-04" db="EMBL/GenBank/DDBJ databases">
        <title>Transcriptome assembly of Sipha flava.</title>
        <authorList>
            <person name="Scully E.D."/>
            <person name="Geib S.M."/>
            <person name="Palmer N.A."/>
            <person name="Koch K."/>
            <person name="Bradshaw J."/>
            <person name="Heng-Moss T."/>
            <person name="Sarath G."/>
        </authorList>
    </citation>
    <scope>NUCLEOTIDE SEQUENCE</scope>
</reference>
<organism evidence="1">
    <name type="scientific">Sipha flava</name>
    <name type="common">yellow sugarcane aphid</name>
    <dbReference type="NCBI Taxonomy" id="143950"/>
    <lineage>
        <taxon>Eukaryota</taxon>
        <taxon>Metazoa</taxon>
        <taxon>Ecdysozoa</taxon>
        <taxon>Arthropoda</taxon>
        <taxon>Hexapoda</taxon>
        <taxon>Insecta</taxon>
        <taxon>Pterygota</taxon>
        <taxon>Neoptera</taxon>
        <taxon>Paraneoptera</taxon>
        <taxon>Hemiptera</taxon>
        <taxon>Sternorrhyncha</taxon>
        <taxon>Aphidomorpha</taxon>
        <taxon>Aphidoidea</taxon>
        <taxon>Aphididae</taxon>
        <taxon>Sipha</taxon>
    </lineage>
</organism>
<accession>A0A2S2QFM9</accession>
<sequence>MSNLMEICKHTGLSINQEKTKYMFMTRKVRDTEDESDLEVNGIFLQQLQDFKYLGVNLNNINCMHNEIKLRLKDGNGCYFAIAHLFKSKLLYRKTEQLYTMYLRPAVSYACCT</sequence>